<organism evidence="1 2">
    <name type="scientific">Nelumbo nucifera</name>
    <name type="common">Sacred lotus</name>
    <dbReference type="NCBI Taxonomy" id="4432"/>
    <lineage>
        <taxon>Eukaryota</taxon>
        <taxon>Viridiplantae</taxon>
        <taxon>Streptophyta</taxon>
        <taxon>Embryophyta</taxon>
        <taxon>Tracheophyta</taxon>
        <taxon>Spermatophyta</taxon>
        <taxon>Magnoliopsida</taxon>
        <taxon>Proteales</taxon>
        <taxon>Nelumbonaceae</taxon>
        <taxon>Nelumbo</taxon>
    </lineage>
</organism>
<dbReference type="PANTHER" id="PTHR33601:SF22">
    <property type="entry name" value="PROTEIN LITTLE ZIPPER 1"/>
    <property type="match status" value="1"/>
</dbReference>
<protein>
    <submittedName>
        <fullName evidence="2">Protein LITTLE ZIPPER 1-like</fullName>
    </submittedName>
</protein>
<name>A0A1U8BC79_NELNU</name>
<evidence type="ECO:0000313" key="1">
    <source>
        <dbReference type="Proteomes" id="UP000189703"/>
    </source>
</evidence>
<accession>A0A1U8BC79</accession>
<dbReference type="InParanoid" id="A0A1U8BC79"/>
<gene>
    <name evidence="2" type="primary">LOC104611866</name>
</gene>
<sequence length="114" mass="13747">MCINASEWYLSSPSCSPARRYRPKKSKVRVRRLSRRNRRLKKEVVVVGTEMELKNLRLYLENRSIIEENEKLRQKALLLHQENRALMCELQKKFSHLDNLATHLHHNYKLQHQL</sequence>
<proteinExistence type="predicted"/>
<evidence type="ECO:0000313" key="2">
    <source>
        <dbReference type="RefSeq" id="XP_010277419.1"/>
    </source>
</evidence>
<dbReference type="OrthoDB" id="1918054at2759"/>
<dbReference type="PANTHER" id="PTHR33601">
    <property type="entry name" value="PROTEIN LITTLE ZIPPER 4"/>
    <property type="match status" value="1"/>
</dbReference>
<dbReference type="Proteomes" id="UP000189703">
    <property type="component" value="Unplaced"/>
</dbReference>
<dbReference type="OMA" id="CISSTEW"/>
<dbReference type="KEGG" id="nnu:104611866"/>
<dbReference type="AlphaFoldDB" id="A0A1U8BC79"/>
<dbReference type="GeneID" id="104611866"/>
<keyword evidence="1" id="KW-1185">Reference proteome</keyword>
<dbReference type="InterPro" id="IPR039312">
    <property type="entry name" value="ZPR"/>
</dbReference>
<dbReference type="FunCoup" id="A0A1U8BC79">
    <property type="interactions" value="594"/>
</dbReference>
<reference evidence="2" key="1">
    <citation type="submission" date="2025-08" db="UniProtKB">
        <authorList>
            <consortium name="RefSeq"/>
        </authorList>
    </citation>
    <scope>IDENTIFICATION</scope>
</reference>
<dbReference type="eggNOG" id="ENOG502S4ZT">
    <property type="taxonomic scope" value="Eukaryota"/>
</dbReference>
<dbReference type="RefSeq" id="XP_010277419.1">
    <property type="nucleotide sequence ID" value="XM_010279117.2"/>
</dbReference>